<dbReference type="RefSeq" id="WP_280141946.1">
    <property type="nucleotide sequence ID" value="NZ_JAQYXP010000004.1"/>
</dbReference>
<dbReference type="SUPFAM" id="SSF51735">
    <property type="entry name" value="NAD(P)-binding Rossmann-fold domains"/>
    <property type="match status" value="1"/>
</dbReference>
<reference evidence="1 2" key="1">
    <citation type="journal article" date="2023" name="PLoS ONE">
        <title>Complete genome assembly of Hawai'i environmental nontuberculous mycobacteria reveals unexpected co-isolation with methylobacteria.</title>
        <authorList>
            <person name="Hendrix J."/>
            <person name="Epperson L.E."/>
            <person name="Tong E.I."/>
            <person name="Chan Y.L."/>
            <person name="Hasan N.A."/>
            <person name="Dawrs S.N."/>
            <person name="Norton G.J."/>
            <person name="Virdi R."/>
            <person name="Crooks J.L."/>
            <person name="Chan E.D."/>
            <person name="Honda J.R."/>
            <person name="Strong M."/>
        </authorList>
    </citation>
    <scope>NUCLEOTIDE SEQUENCE [LARGE SCALE GENOMIC DNA]</scope>
    <source>
        <strain evidence="1 2">NJH_HI04-1</strain>
    </source>
</reference>
<name>A0ABV0A4D2_9HYPH</name>
<dbReference type="EMBL" id="JAQYXP010000004">
    <property type="protein sequence ID" value="MEN3238031.1"/>
    <property type="molecule type" value="Genomic_DNA"/>
</dbReference>
<dbReference type="Proteomes" id="UP001407347">
    <property type="component" value="Unassembled WGS sequence"/>
</dbReference>
<proteinExistence type="predicted"/>
<accession>A0ABV0A4D2</accession>
<comment type="caution">
    <text evidence="1">The sequence shown here is derived from an EMBL/GenBank/DDBJ whole genome shotgun (WGS) entry which is preliminary data.</text>
</comment>
<sequence>MANMNAAGLETTSAALAPDCVLTGAGDVADPDFVEDLVAQASSRFGVVDGLVNTVSITRPAMIDKMTLLQWDQVIRPH</sequence>
<protein>
    <submittedName>
        <fullName evidence="1">SDR family NAD(P)-dependent oxidoreductase</fullName>
    </submittedName>
</protein>
<dbReference type="Gene3D" id="3.40.50.720">
    <property type="entry name" value="NAD(P)-binding Rossmann-like Domain"/>
    <property type="match status" value="1"/>
</dbReference>
<evidence type="ECO:0000313" key="1">
    <source>
        <dbReference type="EMBL" id="MEN3238031.1"/>
    </source>
</evidence>
<dbReference type="InterPro" id="IPR036291">
    <property type="entry name" value="NAD(P)-bd_dom_sf"/>
</dbReference>
<organism evidence="1 2">
    <name type="scientific">Methylobacterium ajmalii</name>
    <dbReference type="NCBI Taxonomy" id="2738439"/>
    <lineage>
        <taxon>Bacteria</taxon>
        <taxon>Pseudomonadati</taxon>
        <taxon>Pseudomonadota</taxon>
        <taxon>Alphaproteobacteria</taxon>
        <taxon>Hyphomicrobiales</taxon>
        <taxon>Methylobacteriaceae</taxon>
        <taxon>Methylobacterium</taxon>
    </lineage>
</organism>
<dbReference type="InterPro" id="IPR002347">
    <property type="entry name" value="SDR_fam"/>
</dbReference>
<evidence type="ECO:0000313" key="2">
    <source>
        <dbReference type="Proteomes" id="UP001407347"/>
    </source>
</evidence>
<keyword evidence="2" id="KW-1185">Reference proteome</keyword>
<dbReference type="Pfam" id="PF00106">
    <property type="entry name" value="adh_short"/>
    <property type="match status" value="1"/>
</dbReference>
<gene>
    <name evidence="1" type="ORF">PUR29_31710</name>
</gene>